<evidence type="ECO:0000256" key="4">
    <source>
        <dbReference type="ARBA" id="ARBA00022801"/>
    </source>
</evidence>
<evidence type="ECO:0000256" key="5">
    <source>
        <dbReference type="ARBA" id="ARBA00023026"/>
    </source>
</evidence>
<dbReference type="Pfam" id="PF05925">
    <property type="entry name" value="IpgD"/>
    <property type="match status" value="2"/>
</dbReference>
<keyword evidence="3" id="KW-0964">Secreted</keyword>
<feature type="compositionally biased region" description="Polar residues" evidence="6">
    <location>
        <begin position="74"/>
        <end position="90"/>
    </location>
</feature>
<protein>
    <submittedName>
        <fullName evidence="7">Tyrosine-protein phosphatase</fullName>
    </submittedName>
</protein>
<keyword evidence="4" id="KW-0378">Hydrolase</keyword>
<dbReference type="Gene3D" id="1.20.58.450">
    <property type="entry name" value="Cell division control protein 42 homolog"/>
    <property type="match status" value="1"/>
</dbReference>
<sequence>MEGNGSVGGVRNASFNPLDPAKHDEVVHKRSSRLNRAVKSIGVKLKILPGSAKASGKRQPAKRSIHDRRVEVSSPLSKQVSGVKPQVTSGRTTSARLDDLLILSQGEKRSDPEVRSQFEAVRNEYLNAALKVTDDAISEATESRGGELAETLKDIKAHLKQILASHEFEVTPESVKSLKNYPQTFASFVDQLGLSGDEVLSAFKGHVSDSDVLQAEQGRLQLSSPHEDELNANSTHNHKELFKLQSLQFQAAKALVADELAVAVKAGNDPLKNRLAEVGLRLDEQFLQLERTVQLSGDRPVSKDEVKVAKDLYPQLLKDALVEAGVEPSRINTRFQEACAEQLNNREWKVIHKSFEHDGRIFSSKQTPASQIEVNGEQQKLLDYQGSKGVSCADTKNLKHATNLLRTDFQIGDHNEFTGIRHGVVDPYGVKGGDDAKALKAQGARKKAEEILIAALSTKPELFQQALKAAETGKDIPTLFTTSTSLLTTGVGSGKEAKMQKTQNEAFKYFTAPGNQPVEIELAGPDGTSRKVRVNLRQSQFNIPVNWGGVGPLSSVFGGRRNQARMNQQAITDLVGNSKHSGEIGGMAAHWLGQYEEKQKLLAYKLTAEENRAKPDAALIKAIKQESSQLAKDRKTVQDLSRQIKDIYRKGRHHHEHKDAYKLAARVALLTHKLGGVPLINCKSGKDRTGMLDAEIKFLTARIAENGAVPEPGPLAQGEKTLFREILLKSGNHEVQEMNVGVRGYKTERITSIDERVGDKEVREEVRGLSKMVGL</sequence>
<evidence type="ECO:0000313" key="8">
    <source>
        <dbReference type="Proteomes" id="UP001209854"/>
    </source>
</evidence>
<evidence type="ECO:0000256" key="3">
    <source>
        <dbReference type="ARBA" id="ARBA00022525"/>
    </source>
</evidence>
<name>A0ABT3MX95_9GAMM</name>
<accession>A0ABT3MX95</accession>
<dbReference type="Proteomes" id="UP001209854">
    <property type="component" value="Unassembled WGS sequence"/>
</dbReference>
<dbReference type="RefSeq" id="WP_262563748.1">
    <property type="nucleotide sequence ID" value="NZ_JAPFCC010000001.1"/>
</dbReference>
<reference evidence="7 8" key="1">
    <citation type="submission" date="2022-10" db="EMBL/GenBank/DDBJ databases">
        <title>High-quality genome sequences of two octocoral-associated bacteria, Endozoicomonas euniceicola EF212 and Endozoicomonas gorgoniicola PS125.</title>
        <authorList>
            <person name="Chiou Y.-J."/>
            <person name="Chen Y.-H."/>
        </authorList>
    </citation>
    <scope>NUCLEOTIDE SEQUENCE [LARGE SCALE GENOMIC DNA]</scope>
    <source>
        <strain evidence="7 8">PS125</strain>
    </source>
</reference>
<organism evidence="7 8">
    <name type="scientific">Endozoicomonas gorgoniicola</name>
    <dbReference type="NCBI Taxonomy" id="1234144"/>
    <lineage>
        <taxon>Bacteria</taxon>
        <taxon>Pseudomonadati</taxon>
        <taxon>Pseudomonadota</taxon>
        <taxon>Gammaproteobacteria</taxon>
        <taxon>Oceanospirillales</taxon>
        <taxon>Endozoicomonadaceae</taxon>
        <taxon>Endozoicomonas</taxon>
    </lineage>
</organism>
<evidence type="ECO:0000313" key="7">
    <source>
        <dbReference type="EMBL" id="MCW7554006.1"/>
    </source>
</evidence>
<dbReference type="EMBL" id="JAPFCC010000001">
    <property type="protein sequence ID" value="MCW7554006.1"/>
    <property type="molecule type" value="Genomic_DNA"/>
</dbReference>
<keyword evidence="8" id="KW-1185">Reference proteome</keyword>
<evidence type="ECO:0000256" key="6">
    <source>
        <dbReference type="SAM" id="MobiDB-lite"/>
    </source>
</evidence>
<evidence type="ECO:0000256" key="1">
    <source>
        <dbReference type="ARBA" id="ARBA00004613"/>
    </source>
</evidence>
<comment type="similarity">
    <text evidence="2">Belongs to the phosphatase IpgD/SopB family.</text>
</comment>
<evidence type="ECO:0000256" key="2">
    <source>
        <dbReference type="ARBA" id="ARBA00009007"/>
    </source>
</evidence>
<feature type="region of interest" description="Disordered" evidence="6">
    <location>
        <begin position="49"/>
        <end position="90"/>
    </location>
</feature>
<comment type="caution">
    <text evidence="7">The sequence shown here is derived from an EMBL/GenBank/DDBJ whole genome shotgun (WGS) entry which is preliminary data.</text>
</comment>
<feature type="region of interest" description="Disordered" evidence="6">
    <location>
        <begin position="1"/>
        <end position="30"/>
    </location>
</feature>
<feature type="compositionally biased region" description="Basic residues" evidence="6">
    <location>
        <begin position="55"/>
        <end position="66"/>
    </location>
</feature>
<gene>
    <name evidence="7" type="ORF">NX722_15540</name>
</gene>
<dbReference type="InterPro" id="IPR008108">
    <property type="entry name" value="IpgD/SopB"/>
</dbReference>
<keyword evidence="5" id="KW-0843">Virulence</keyword>
<proteinExistence type="inferred from homology"/>
<comment type="subcellular location">
    <subcellularLocation>
        <location evidence="1">Secreted</location>
    </subcellularLocation>
</comment>